<keyword evidence="1" id="KW-0812">Transmembrane</keyword>
<evidence type="ECO:0000256" key="1">
    <source>
        <dbReference type="SAM" id="Phobius"/>
    </source>
</evidence>
<gene>
    <name evidence="2" type="ORF">GCM10009416_50600</name>
</gene>
<feature type="transmembrane region" description="Helical" evidence="1">
    <location>
        <begin position="64"/>
        <end position="84"/>
    </location>
</feature>
<accession>A0ABN1GAM5</accession>
<dbReference type="Proteomes" id="UP001501588">
    <property type="component" value="Unassembled WGS sequence"/>
</dbReference>
<reference evidence="2 3" key="1">
    <citation type="journal article" date="2019" name="Int. J. Syst. Evol. Microbiol.">
        <title>The Global Catalogue of Microorganisms (GCM) 10K type strain sequencing project: providing services to taxonomists for standard genome sequencing and annotation.</title>
        <authorList>
            <consortium name="The Broad Institute Genomics Platform"/>
            <consortium name="The Broad Institute Genome Sequencing Center for Infectious Disease"/>
            <person name="Wu L."/>
            <person name="Ma J."/>
        </authorList>
    </citation>
    <scope>NUCLEOTIDE SEQUENCE [LARGE SCALE GENOMIC DNA]</scope>
    <source>
        <strain evidence="2 3">JCM 9933</strain>
    </source>
</reference>
<feature type="transmembrane region" description="Helical" evidence="1">
    <location>
        <begin position="40"/>
        <end position="58"/>
    </location>
</feature>
<keyword evidence="1" id="KW-0472">Membrane</keyword>
<keyword evidence="1" id="KW-1133">Transmembrane helix</keyword>
<dbReference type="RefSeq" id="WP_343898249.1">
    <property type="nucleotide sequence ID" value="NZ_BAAAFZ010000120.1"/>
</dbReference>
<proteinExistence type="predicted"/>
<evidence type="ECO:0000313" key="3">
    <source>
        <dbReference type="Proteomes" id="UP001501588"/>
    </source>
</evidence>
<evidence type="ECO:0000313" key="2">
    <source>
        <dbReference type="EMBL" id="GAA0607558.1"/>
    </source>
</evidence>
<comment type="caution">
    <text evidence="2">The sequence shown here is derived from an EMBL/GenBank/DDBJ whole genome shotgun (WGS) entry which is preliminary data.</text>
</comment>
<dbReference type="EMBL" id="BAAAFZ010000120">
    <property type="protein sequence ID" value="GAA0607558.1"/>
    <property type="molecule type" value="Genomic_DNA"/>
</dbReference>
<sequence length="89" mass="9185">MSGAFASGLVVDLVLALLAAEAAVLVWYRRRHGRGVPIGEALAFLAAGACLLLALRAALVGASWAWVAAPLAGAGAAHAVDLALRWRRR</sequence>
<name>A0ABN1GAM5_9PROT</name>
<keyword evidence="3" id="KW-1185">Reference proteome</keyword>
<organism evidence="2 3">
    <name type="scientific">Craurococcus roseus</name>
    <dbReference type="NCBI Taxonomy" id="77585"/>
    <lineage>
        <taxon>Bacteria</taxon>
        <taxon>Pseudomonadati</taxon>
        <taxon>Pseudomonadota</taxon>
        <taxon>Alphaproteobacteria</taxon>
        <taxon>Acetobacterales</taxon>
        <taxon>Acetobacteraceae</taxon>
        <taxon>Craurococcus</taxon>
    </lineage>
</organism>
<protein>
    <submittedName>
        <fullName evidence="2">Uncharacterized protein</fullName>
    </submittedName>
</protein>
<feature type="transmembrane region" description="Helical" evidence="1">
    <location>
        <begin position="6"/>
        <end position="28"/>
    </location>
</feature>